<comment type="caution">
    <text evidence="8">The sequence shown here is derived from an EMBL/GenBank/DDBJ whole genome shotgun (WGS) entry which is preliminary data.</text>
</comment>
<feature type="transmembrane region" description="Helical" evidence="7">
    <location>
        <begin position="47"/>
        <end position="75"/>
    </location>
</feature>
<evidence type="ECO:0000256" key="6">
    <source>
        <dbReference type="ARBA" id="ARBA00023136"/>
    </source>
</evidence>
<evidence type="ECO:0000256" key="7">
    <source>
        <dbReference type="SAM" id="Phobius"/>
    </source>
</evidence>
<proteinExistence type="inferred from homology"/>
<evidence type="ECO:0000256" key="4">
    <source>
        <dbReference type="ARBA" id="ARBA00022692"/>
    </source>
</evidence>
<keyword evidence="5 7" id="KW-1133">Transmembrane helix</keyword>
<feature type="transmembrane region" description="Helical" evidence="7">
    <location>
        <begin position="157"/>
        <end position="179"/>
    </location>
</feature>
<evidence type="ECO:0000256" key="1">
    <source>
        <dbReference type="ARBA" id="ARBA00004651"/>
    </source>
</evidence>
<accession>A0A1F7S1X0</accession>
<evidence type="ECO:0000256" key="2">
    <source>
        <dbReference type="ARBA" id="ARBA00008929"/>
    </source>
</evidence>
<feature type="transmembrane region" description="Helical" evidence="7">
    <location>
        <begin position="87"/>
        <end position="106"/>
    </location>
</feature>
<evidence type="ECO:0000313" key="9">
    <source>
        <dbReference type="Proteomes" id="UP000178797"/>
    </source>
</evidence>
<keyword evidence="3" id="KW-1003">Cell membrane</keyword>
<comment type="similarity">
    <text evidence="2">Belongs to the NrfD family.</text>
</comment>
<keyword evidence="6 7" id="KW-0472">Membrane</keyword>
<dbReference type="InterPro" id="IPR005614">
    <property type="entry name" value="NrfD-like"/>
</dbReference>
<dbReference type="PANTHER" id="PTHR34856">
    <property type="entry name" value="PROTEIN NRFD"/>
    <property type="match status" value="1"/>
</dbReference>
<dbReference type="EMBL" id="MGDE01000050">
    <property type="protein sequence ID" value="OGL47244.1"/>
    <property type="molecule type" value="Genomic_DNA"/>
</dbReference>
<comment type="subcellular location">
    <subcellularLocation>
        <location evidence="1">Cell membrane</location>
        <topology evidence="1">Multi-pass membrane protein</topology>
    </subcellularLocation>
</comment>
<feature type="transmembrane region" description="Helical" evidence="7">
    <location>
        <begin position="278"/>
        <end position="296"/>
    </location>
</feature>
<dbReference type="Pfam" id="PF03916">
    <property type="entry name" value="NrfD"/>
    <property type="match status" value="1"/>
</dbReference>
<dbReference type="GO" id="GO:0005886">
    <property type="term" value="C:plasma membrane"/>
    <property type="evidence" value="ECO:0007669"/>
    <property type="project" value="UniProtKB-SubCell"/>
</dbReference>
<feature type="transmembrane region" description="Helical" evidence="7">
    <location>
        <begin position="350"/>
        <end position="370"/>
    </location>
</feature>
<name>A0A1F7S1X0_9BACT</name>
<feature type="transmembrane region" description="Helical" evidence="7">
    <location>
        <begin position="236"/>
        <end position="258"/>
    </location>
</feature>
<keyword evidence="4 7" id="KW-0812">Transmembrane</keyword>
<sequence>MGFLSGSKSFYVLLIISGIVVFVSAMAGANAVNIGYRHAYGLSREVVFGILISTYIFFAVTSTGISIVSSIGHVFGVKDFMPIAMRSVFLAVATLFAGFTVIFLDIENPFRMAIYNAISPNLTSNIWWMGTLYGAKLVFLAIEFILLLIAYNKLAMYAGLLGLLSGVAAISNLGAVFGMLHGREFWYGPYIPIYLITSAIASGCAAIIFFTYLGYKVNNEMMDKPMQRAMEVVGKLCTLMVAIIMFFTAWKIITGFVAAPGKVEAIKAMLSGPYSFNFWVFEVSLGMVIPFILLLWSKGKNINMMFTASTLMIIGIFIMRYDLVVVGQIVPSYHELGVNEYPSILTYRPSFYEIMVVLGGMGIVAVSFLIGERVFKGHKSEIH</sequence>
<dbReference type="AlphaFoldDB" id="A0A1F7S1X0"/>
<feature type="transmembrane region" description="Helical" evidence="7">
    <location>
        <begin position="191"/>
        <end position="215"/>
    </location>
</feature>
<dbReference type="InterPro" id="IPR052049">
    <property type="entry name" value="Electron_transfer_protein"/>
</dbReference>
<reference evidence="8 9" key="1">
    <citation type="journal article" date="2016" name="Nat. Commun.">
        <title>Thousands of microbial genomes shed light on interconnected biogeochemical processes in an aquifer system.</title>
        <authorList>
            <person name="Anantharaman K."/>
            <person name="Brown C.T."/>
            <person name="Hug L.A."/>
            <person name="Sharon I."/>
            <person name="Castelle C.J."/>
            <person name="Probst A.J."/>
            <person name="Thomas B.C."/>
            <person name="Singh A."/>
            <person name="Wilkins M.J."/>
            <person name="Karaoz U."/>
            <person name="Brodie E.L."/>
            <person name="Williams K.H."/>
            <person name="Hubbard S.S."/>
            <person name="Banfield J.F."/>
        </authorList>
    </citation>
    <scope>NUCLEOTIDE SEQUENCE [LARGE SCALE GENOMIC DNA]</scope>
</reference>
<evidence type="ECO:0000256" key="3">
    <source>
        <dbReference type="ARBA" id="ARBA00022475"/>
    </source>
</evidence>
<dbReference type="PANTHER" id="PTHR34856:SF2">
    <property type="entry name" value="PROTEIN NRFD"/>
    <property type="match status" value="1"/>
</dbReference>
<organism evidence="8 9">
    <name type="scientific">Candidatus Schekmanbacteria bacterium RBG_16_38_10</name>
    <dbReference type="NCBI Taxonomy" id="1817879"/>
    <lineage>
        <taxon>Bacteria</taxon>
        <taxon>Candidatus Schekmaniibacteriota</taxon>
    </lineage>
</organism>
<dbReference type="Proteomes" id="UP000178797">
    <property type="component" value="Unassembled WGS sequence"/>
</dbReference>
<evidence type="ECO:0000256" key="5">
    <source>
        <dbReference type="ARBA" id="ARBA00022989"/>
    </source>
</evidence>
<protein>
    <submittedName>
        <fullName evidence="8">Polysulfide reductase</fullName>
    </submittedName>
</protein>
<feature type="transmembrane region" description="Helical" evidence="7">
    <location>
        <begin position="126"/>
        <end position="150"/>
    </location>
</feature>
<gene>
    <name evidence="8" type="ORF">A2W05_09565</name>
</gene>
<feature type="transmembrane region" description="Helical" evidence="7">
    <location>
        <begin position="308"/>
        <end position="330"/>
    </location>
</feature>
<evidence type="ECO:0000313" key="8">
    <source>
        <dbReference type="EMBL" id="OGL47244.1"/>
    </source>
</evidence>